<keyword evidence="4" id="KW-1185">Reference proteome</keyword>
<sequence>MNLRSQTKPVEPNKTEEVHSTPQQPEEEEEEPTSTLAVSPTKLDSSTEESGRVRQNSSDSGLPLSPLLENDPSHDLPEQLLVKGWRKLWSKRENRPYFFNKFTRESAWDQPNLEGEFDSSLQDPLGIRSLKPDDTAPGPTPSHTDVRLSRPSIDIPPPRTPGAGDKRRASTDTPDANPAKKIAFPLSSFFNFTIATNIMIDQRKPLTIPCPHPETEFLRSQLTNEARLSFGNSLQTREGIGAPPNAYNRALLAHKIRDKGRDPLLPTQCFPELCMSLFREIMNDIPVKLVKPRYTGDARKLLFRYAEAAKKMIESRNATSESRKVVKWNVEETFVWLRKKGTASYDDYLERLAHLKRQCQPHLTEVAQSSVEGICLKWYHTCCEIARKVAELSATIMKEQGITEATMPVVPPRKMNCYAIHLITPTPRLPTVEYHPDNDYINLTYKKDTVRVTSAHFQKLEQMYRMNCRDDPQLVLYLSRAWCLLKRYQTYYGTDQEGFGMQAALPSPIFECLHRLFGVTFECFASPLNCYFKQYCSAFSDTDGYFGSRGPVLDFFPLSGSLEANPPFCEELMEAMVDHFENLLSESNEPLSFIVFIPEWRDPPTEALIRLETSRYSRKQVVLPAQEHEYRHGLQHNCPQGDVNIKALHGTLVVFLQNDAGFRKWGPTPEKIKELLLAAKPKNS</sequence>
<dbReference type="Pfam" id="PF00397">
    <property type="entry name" value="WW"/>
    <property type="match status" value="1"/>
</dbReference>
<dbReference type="InterPro" id="IPR036020">
    <property type="entry name" value="WW_dom_sf"/>
</dbReference>
<evidence type="ECO:0000259" key="2">
    <source>
        <dbReference type="PROSITE" id="PS50020"/>
    </source>
</evidence>
<dbReference type="PANTHER" id="PTHR21727:SF0">
    <property type="entry name" value="MRNA (2'-O-METHYLADENOSINE-N(6)-)-METHYLTRANSFERASE"/>
    <property type="match status" value="1"/>
</dbReference>
<dbReference type="SMART" id="SM00456">
    <property type="entry name" value="WW"/>
    <property type="match status" value="1"/>
</dbReference>
<protein>
    <recommendedName>
        <fullName evidence="2">WW domain-containing protein</fullName>
    </recommendedName>
</protein>
<dbReference type="CDD" id="cd00201">
    <property type="entry name" value="WW"/>
    <property type="match status" value="1"/>
</dbReference>
<accession>A0AAN9GMJ9</accession>
<feature type="domain" description="WW" evidence="2">
    <location>
        <begin position="79"/>
        <end position="113"/>
    </location>
</feature>
<dbReference type="InterPro" id="IPR039881">
    <property type="entry name" value="PCIF1-like"/>
</dbReference>
<dbReference type="Pfam" id="PF12237">
    <property type="entry name" value="PCIF1_WW"/>
    <property type="match status" value="1"/>
</dbReference>
<dbReference type="SUPFAM" id="SSF51045">
    <property type="entry name" value="WW domain"/>
    <property type="match status" value="1"/>
</dbReference>
<dbReference type="GO" id="GO:0016422">
    <property type="term" value="F:mRNA (2'-O-methyladenosine-N6-)-methyltransferase activity"/>
    <property type="evidence" value="ECO:0007669"/>
    <property type="project" value="InterPro"/>
</dbReference>
<dbReference type="InterPro" id="IPR001202">
    <property type="entry name" value="WW_dom"/>
</dbReference>
<evidence type="ECO:0000313" key="3">
    <source>
        <dbReference type="EMBL" id="KAK7114167.1"/>
    </source>
</evidence>
<comment type="caution">
    <text evidence="3">The sequence shown here is derived from an EMBL/GenBank/DDBJ whole genome shotgun (WGS) entry which is preliminary data.</text>
</comment>
<proteinExistence type="predicted"/>
<gene>
    <name evidence="3" type="ORF">V1264_000274</name>
</gene>
<dbReference type="FunFam" id="2.20.70.10:FF:000036">
    <property type="entry name" value="Phosphorylated CTD-interacting factor 1"/>
    <property type="match status" value="1"/>
</dbReference>
<name>A0AAN9GMJ9_9CAEN</name>
<organism evidence="3 4">
    <name type="scientific">Littorina saxatilis</name>
    <dbReference type="NCBI Taxonomy" id="31220"/>
    <lineage>
        <taxon>Eukaryota</taxon>
        <taxon>Metazoa</taxon>
        <taxon>Spiralia</taxon>
        <taxon>Lophotrochozoa</taxon>
        <taxon>Mollusca</taxon>
        <taxon>Gastropoda</taxon>
        <taxon>Caenogastropoda</taxon>
        <taxon>Littorinimorpha</taxon>
        <taxon>Littorinoidea</taxon>
        <taxon>Littorinidae</taxon>
        <taxon>Littorina</taxon>
    </lineage>
</organism>
<dbReference type="PROSITE" id="PS50020">
    <property type="entry name" value="WW_DOMAIN_2"/>
    <property type="match status" value="1"/>
</dbReference>
<dbReference type="Gene3D" id="2.20.70.10">
    <property type="match status" value="1"/>
</dbReference>
<feature type="compositionally biased region" description="Low complexity" evidence="1">
    <location>
        <begin position="57"/>
        <end position="68"/>
    </location>
</feature>
<dbReference type="PANTHER" id="PTHR21727">
    <property type="entry name" value="PHOSPHORYLATED CTD INTERACTING FACTOR 1"/>
    <property type="match status" value="1"/>
</dbReference>
<evidence type="ECO:0000256" key="1">
    <source>
        <dbReference type="SAM" id="MobiDB-lite"/>
    </source>
</evidence>
<dbReference type="Proteomes" id="UP001374579">
    <property type="component" value="Unassembled WGS sequence"/>
</dbReference>
<reference evidence="3 4" key="1">
    <citation type="submission" date="2024-02" db="EMBL/GenBank/DDBJ databases">
        <title>Chromosome-scale genome assembly of the rough periwinkle Littorina saxatilis.</title>
        <authorList>
            <person name="De Jode A."/>
            <person name="Faria R."/>
            <person name="Formenti G."/>
            <person name="Sims Y."/>
            <person name="Smith T.P."/>
            <person name="Tracey A."/>
            <person name="Wood J.M.D."/>
            <person name="Zagrodzka Z.B."/>
            <person name="Johannesson K."/>
            <person name="Butlin R.K."/>
            <person name="Leder E.H."/>
        </authorList>
    </citation>
    <scope>NUCLEOTIDE SEQUENCE [LARGE SCALE GENOMIC DNA]</scope>
    <source>
        <strain evidence="3">Snail1</strain>
        <tissue evidence="3">Muscle</tissue>
    </source>
</reference>
<evidence type="ECO:0000313" key="4">
    <source>
        <dbReference type="Proteomes" id="UP001374579"/>
    </source>
</evidence>
<dbReference type="GO" id="GO:0005634">
    <property type="term" value="C:nucleus"/>
    <property type="evidence" value="ECO:0007669"/>
    <property type="project" value="TreeGrafter"/>
</dbReference>
<dbReference type="InterPro" id="IPR022035">
    <property type="entry name" value="PCIF1_WW"/>
</dbReference>
<feature type="region of interest" description="Disordered" evidence="1">
    <location>
        <begin position="113"/>
        <end position="178"/>
    </location>
</feature>
<feature type="region of interest" description="Disordered" evidence="1">
    <location>
        <begin position="1"/>
        <end position="75"/>
    </location>
</feature>
<dbReference type="EMBL" id="JBAMIC010000001">
    <property type="protein sequence ID" value="KAK7114167.1"/>
    <property type="molecule type" value="Genomic_DNA"/>
</dbReference>
<dbReference type="AlphaFoldDB" id="A0AAN9GMJ9"/>
<dbReference type="GO" id="GO:0099122">
    <property type="term" value="F:RNA polymerase II C-terminal domain binding"/>
    <property type="evidence" value="ECO:0007669"/>
    <property type="project" value="InterPro"/>
</dbReference>